<evidence type="ECO:0000313" key="1">
    <source>
        <dbReference type="EMBL" id="MBW4661931.1"/>
    </source>
</evidence>
<dbReference type="AlphaFoldDB" id="A0A951QGH7"/>
<evidence type="ECO:0000313" key="2">
    <source>
        <dbReference type="Proteomes" id="UP000757435"/>
    </source>
</evidence>
<proteinExistence type="predicted"/>
<dbReference type="Proteomes" id="UP000757435">
    <property type="component" value="Unassembled WGS sequence"/>
</dbReference>
<gene>
    <name evidence="1" type="ORF">KME15_24975</name>
</gene>
<reference evidence="1" key="1">
    <citation type="submission" date="2021-05" db="EMBL/GenBank/DDBJ databases">
        <authorList>
            <person name="Pietrasiak N."/>
            <person name="Ward R."/>
            <person name="Stajich J.E."/>
            <person name="Kurbessoian T."/>
        </authorList>
    </citation>
    <scope>NUCLEOTIDE SEQUENCE</scope>
    <source>
        <strain evidence="1">UHER 2000/2452</strain>
    </source>
</reference>
<name>A0A951QGH7_9CYAN</name>
<dbReference type="EMBL" id="JAHHHD010000050">
    <property type="protein sequence ID" value="MBW4661931.1"/>
    <property type="molecule type" value="Genomic_DNA"/>
</dbReference>
<comment type="caution">
    <text evidence="1">The sequence shown here is derived from an EMBL/GenBank/DDBJ whole genome shotgun (WGS) entry which is preliminary data.</text>
</comment>
<organism evidence="1 2">
    <name type="scientific">Drouetiella hepatica Uher 2000/2452</name>
    <dbReference type="NCBI Taxonomy" id="904376"/>
    <lineage>
        <taxon>Bacteria</taxon>
        <taxon>Bacillati</taxon>
        <taxon>Cyanobacteriota</taxon>
        <taxon>Cyanophyceae</taxon>
        <taxon>Oculatellales</taxon>
        <taxon>Oculatellaceae</taxon>
        <taxon>Drouetiella</taxon>
    </lineage>
</organism>
<protein>
    <submittedName>
        <fullName evidence="1">Uncharacterized protein</fullName>
    </submittedName>
</protein>
<reference evidence="1" key="2">
    <citation type="journal article" date="2022" name="Microbiol. Resour. Announc.">
        <title>Metagenome Sequencing to Explore Phylogenomics of Terrestrial Cyanobacteria.</title>
        <authorList>
            <person name="Ward R.D."/>
            <person name="Stajich J.E."/>
            <person name="Johansen J.R."/>
            <person name="Huntemann M."/>
            <person name="Clum A."/>
            <person name="Foster B."/>
            <person name="Foster B."/>
            <person name="Roux S."/>
            <person name="Palaniappan K."/>
            <person name="Varghese N."/>
            <person name="Mukherjee S."/>
            <person name="Reddy T.B.K."/>
            <person name="Daum C."/>
            <person name="Copeland A."/>
            <person name="Chen I.A."/>
            <person name="Ivanova N.N."/>
            <person name="Kyrpides N.C."/>
            <person name="Shapiro N."/>
            <person name="Eloe-Fadrosh E.A."/>
            <person name="Pietrasiak N."/>
        </authorList>
    </citation>
    <scope>NUCLEOTIDE SEQUENCE</scope>
    <source>
        <strain evidence="1">UHER 2000/2452</strain>
    </source>
</reference>
<sequence length="211" mass="23128">MNESNLTPIQPPIQIEDLSFDDFPRNPQIDVVCIAPVRTIVRREEEILLIRRVRKVEEIDASIACPVTSFQVTQEPQPILETPAIQGSGEIAVHADQEYDSNATFTNNFDQAIVVNFVTSDDQQWNYGGTPGHSVMVSADGHFGGDVRCARFQGIPPAALVAVKGDQAVAHGKNQTVTLQPGETVYFVNNDQLGYYGDNTGTLRVTWSIVG</sequence>
<dbReference type="Gene3D" id="2.60.120.430">
    <property type="entry name" value="Galactose-binding lectin"/>
    <property type="match status" value="1"/>
</dbReference>
<accession>A0A951QGH7</accession>